<gene>
    <name evidence="1" type="ORF">QBC35DRAFT_273883</name>
</gene>
<dbReference type="AlphaFoldDB" id="A0AAN6WQT0"/>
<dbReference type="EMBL" id="MU864427">
    <property type="protein sequence ID" value="KAK4186281.1"/>
    <property type="molecule type" value="Genomic_DNA"/>
</dbReference>
<proteinExistence type="predicted"/>
<evidence type="ECO:0000313" key="1">
    <source>
        <dbReference type="EMBL" id="KAK4186281.1"/>
    </source>
</evidence>
<keyword evidence="2" id="KW-1185">Reference proteome</keyword>
<reference evidence="1" key="1">
    <citation type="journal article" date="2023" name="Mol. Phylogenet. Evol.">
        <title>Genome-scale phylogeny and comparative genomics of the fungal order Sordariales.</title>
        <authorList>
            <person name="Hensen N."/>
            <person name="Bonometti L."/>
            <person name="Westerberg I."/>
            <person name="Brannstrom I.O."/>
            <person name="Guillou S."/>
            <person name="Cros-Aarteil S."/>
            <person name="Calhoun S."/>
            <person name="Haridas S."/>
            <person name="Kuo A."/>
            <person name="Mondo S."/>
            <person name="Pangilinan J."/>
            <person name="Riley R."/>
            <person name="LaButti K."/>
            <person name="Andreopoulos B."/>
            <person name="Lipzen A."/>
            <person name="Chen C."/>
            <person name="Yan M."/>
            <person name="Daum C."/>
            <person name="Ng V."/>
            <person name="Clum A."/>
            <person name="Steindorff A."/>
            <person name="Ohm R.A."/>
            <person name="Martin F."/>
            <person name="Silar P."/>
            <person name="Natvig D.O."/>
            <person name="Lalanne C."/>
            <person name="Gautier V."/>
            <person name="Ament-Velasquez S.L."/>
            <person name="Kruys A."/>
            <person name="Hutchinson M.I."/>
            <person name="Powell A.J."/>
            <person name="Barry K."/>
            <person name="Miller A.N."/>
            <person name="Grigoriev I.V."/>
            <person name="Debuchy R."/>
            <person name="Gladieux P."/>
            <person name="Hiltunen Thoren M."/>
            <person name="Johannesson H."/>
        </authorList>
    </citation>
    <scope>NUCLEOTIDE SEQUENCE</scope>
    <source>
        <strain evidence="1">PSN309</strain>
    </source>
</reference>
<evidence type="ECO:0000313" key="2">
    <source>
        <dbReference type="Proteomes" id="UP001302126"/>
    </source>
</evidence>
<comment type="caution">
    <text evidence="1">The sequence shown here is derived from an EMBL/GenBank/DDBJ whole genome shotgun (WGS) entry which is preliminary data.</text>
</comment>
<dbReference type="Proteomes" id="UP001302126">
    <property type="component" value="Unassembled WGS sequence"/>
</dbReference>
<protein>
    <submittedName>
        <fullName evidence="1">Uncharacterized protein</fullName>
    </submittedName>
</protein>
<organism evidence="1 2">
    <name type="scientific">Podospora australis</name>
    <dbReference type="NCBI Taxonomy" id="1536484"/>
    <lineage>
        <taxon>Eukaryota</taxon>
        <taxon>Fungi</taxon>
        <taxon>Dikarya</taxon>
        <taxon>Ascomycota</taxon>
        <taxon>Pezizomycotina</taxon>
        <taxon>Sordariomycetes</taxon>
        <taxon>Sordariomycetidae</taxon>
        <taxon>Sordariales</taxon>
        <taxon>Podosporaceae</taxon>
        <taxon>Podospora</taxon>
    </lineage>
</organism>
<name>A0AAN6WQT0_9PEZI</name>
<reference evidence="1" key="2">
    <citation type="submission" date="2023-05" db="EMBL/GenBank/DDBJ databases">
        <authorList>
            <consortium name="Lawrence Berkeley National Laboratory"/>
            <person name="Steindorff A."/>
            <person name="Hensen N."/>
            <person name="Bonometti L."/>
            <person name="Westerberg I."/>
            <person name="Brannstrom I.O."/>
            <person name="Guillou S."/>
            <person name="Cros-Aarteil S."/>
            <person name="Calhoun S."/>
            <person name="Haridas S."/>
            <person name="Kuo A."/>
            <person name="Mondo S."/>
            <person name="Pangilinan J."/>
            <person name="Riley R."/>
            <person name="Labutti K."/>
            <person name="Andreopoulos B."/>
            <person name="Lipzen A."/>
            <person name="Chen C."/>
            <person name="Yanf M."/>
            <person name="Daum C."/>
            <person name="Ng V."/>
            <person name="Clum A."/>
            <person name="Ohm R."/>
            <person name="Martin F."/>
            <person name="Silar P."/>
            <person name="Natvig D."/>
            <person name="Lalanne C."/>
            <person name="Gautier V."/>
            <person name="Ament-Velasquez S.L."/>
            <person name="Kruys A."/>
            <person name="Hutchinson M.I."/>
            <person name="Powell A.J."/>
            <person name="Barry K."/>
            <person name="Miller A.N."/>
            <person name="Grigoriev I.V."/>
            <person name="Debuchy R."/>
            <person name="Gladieux P."/>
            <person name="Thoren M.H."/>
            <person name="Johannesson H."/>
        </authorList>
    </citation>
    <scope>NUCLEOTIDE SEQUENCE</scope>
    <source>
        <strain evidence="1">PSN309</strain>
    </source>
</reference>
<sequence>MTNLSRYHGLRPVDPIPLPEDPLPPPYVASDQETVADEKYDGPPRLHILAATWGGVTYTPVLQGMIDTKSQTLHLDLRNIFQKLQPDPAAGVQKVLSLVFRYDGDDFPKVLNISESSRRSITITKEYAAGLHSHASPGYFISSLSNPWRASSNGQVEILAVLYGPKNIDHPSVYEQLGNYFEGRTKQIRMTNAFFRCDPWPYNRKSWAVYFRFVNSKRVQVVTGWENQALEQPWSRY</sequence>
<accession>A0AAN6WQT0</accession>